<proteinExistence type="predicted"/>
<feature type="compositionally biased region" description="Polar residues" evidence="1">
    <location>
        <begin position="172"/>
        <end position="183"/>
    </location>
</feature>
<dbReference type="Proteomes" id="UP000276128">
    <property type="component" value="Unassembled WGS sequence"/>
</dbReference>
<dbReference type="EMBL" id="RXHU01000013">
    <property type="protein sequence ID" value="RTE11092.1"/>
    <property type="molecule type" value="Genomic_DNA"/>
</dbReference>
<keyword evidence="4" id="KW-1185">Reference proteome</keyword>
<feature type="chain" id="PRO_5018638713" evidence="2">
    <location>
        <begin position="29"/>
        <end position="207"/>
    </location>
</feature>
<feature type="region of interest" description="Disordered" evidence="1">
    <location>
        <begin position="163"/>
        <end position="188"/>
    </location>
</feature>
<gene>
    <name evidence="3" type="ORF">EJQ19_03960</name>
</gene>
<feature type="signal peptide" evidence="2">
    <location>
        <begin position="1"/>
        <end position="28"/>
    </location>
</feature>
<sequence>MIRHARKRIVCMTMMALLLVGCSTQPSSEPPPQRLESDAGNQAQQESVTEQAEDVQNPRELQLVMLFKGLILMDRLEGLQLTAKQSETMLPIIRNCAKEGKLDESERKALFFMLTKEQQAFVNAYFDNMKEQVNESRHDRAKSVSKEERERIVNAFVKKRRAEREAEANAASVNQTPRPSSDGSAGAGLSVERQLENLLVVRTGIGK</sequence>
<dbReference type="OrthoDB" id="2594738at2"/>
<organism evidence="3 4">
    <name type="scientific">Paenibacillus whitsoniae</name>
    <dbReference type="NCBI Taxonomy" id="2496558"/>
    <lineage>
        <taxon>Bacteria</taxon>
        <taxon>Bacillati</taxon>
        <taxon>Bacillota</taxon>
        <taxon>Bacilli</taxon>
        <taxon>Bacillales</taxon>
        <taxon>Paenibacillaceae</taxon>
        <taxon>Paenibacillus</taxon>
    </lineage>
</organism>
<reference evidence="3 4" key="1">
    <citation type="submission" date="2018-12" db="EMBL/GenBank/DDBJ databases">
        <title>Bacillus ochoae sp. nov., Paenibacillus whitsoniae sp. nov., Paenibacillus spiritus sp. nov. Isolated from the Mars Exploration Rover during spacecraft assembly.</title>
        <authorList>
            <person name="Seuylemezian A."/>
            <person name="Vaishampayan P."/>
        </authorList>
    </citation>
    <scope>NUCLEOTIDE SEQUENCE [LARGE SCALE GENOMIC DNA]</scope>
    <source>
        <strain evidence="3 4">MER 54</strain>
    </source>
</reference>
<feature type="region of interest" description="Disordered" evidence="1">
    <location>
        <begin position="23"/>
        <end position="55"/>
    </location>
</feature>
<dbReference type="AlphaFoldDB" id="A0A3S0IEC2"/>
<accession>A0A3S0IEC2</accession>
<dbReference type="PROSITE" id="PS51257">
    <property type="entry name" value="PROKAR_LIPOPROTEIN"/>
    <property type="match status" value="1"/>
</dbReference>
<feature type="compositionally biased region" description="Polar residues" evidence="1">
    <location>
        <begin position="39"/>
        <end position="50"/>
    </location>
</feature>
<comment type="caution">
    <text evidence="3">The sequence shown here is derived from an EMBL/GenBank/DDBJ whole genome shotgun (WGS) entry which is preliminary data.</text>
</comment>
<evidence type="ECO:0000256" key="1">
    <source>
        <dbReference type="SAM" id="MobiDB-lite"/>
    </source>
</evidence>
<protein>
    <submittedName>
        <fullName evidence="3">Uncharacterized protein</fullName>
    </submittedName>
</protein>
<evidence type="ECO:0000313" key="3">
    <source>
        <dbReference type="EMBL" id="RTE11092.1"/>
    </source>
</evidence>
<evidence type="ECO:0000256" key="2">
    <source>
        <dbReference type="SAM" id="SignalP"/>
    </source>
</evidence>
<name>A0A3S0IEC2_9BACL</name>
<evidence type="ECO:0000313" key="4">
    <source>
        <dbReference type="Proteomes" id="UP000276128"/>
    </source>
</evidence>
<dbReference type="RefSeq" id="WP_126139898.1">
    <property type="nucleotide sequence ID" value="NZ_RXHU01000013.1"/>
</dbReference>
<keyword evidence="2" id="KW-0732">Signal</keyword>